<reference evidence="1 2" key="1">
    <citation type="journal article" date="2019" name="Environ. Microbiol.">
        <title>Species interactions and distinct microbial communities in high Arctic permafrost affected cryosols are associated with the CH4 and CO2 gas fluxes.</title>
        <authorList>
            <person name="Altshuler I."/>
            <person name="Hamel J."/>
            <person name="Turney S."/>
            <person name="Magnuson E."/>
            <person name="Levesque R."/>
            <person name="Greer C."/>
            <person name="Whyte L.G."/>
        </authorList>
    </citation>
    <scope>NUCLEOTIDE SEQUENCE [LARGE SCALE GENOMIC DNA]</scope>
    <source>
        <strain evidence="1 2">S5.1</strain>
    </source>
</reference>
<evidence type="ECO:0000313" key="1">
    <source>
        <dbReference type="EMBL" id="TPG06546.1"/>
    </source>
</evidence>
<comment type="caution">
    <text evidence="1">The sequence shown here is derived from an EMBL/GenBank/DDBJ whole genome shotgun (WGS) entry which is preliminary data.</text>
</comment>
<keyword evidence="2" id="KW-1185">Reference proteome</keyword>
<name>A0A502C473_9SPHN</name>
<dbReference type="RefSeq" id="WP_140872765.1">
    <property type="nucleotide sequence ID" value="NZ_RCZK01000021.1"/>
</dbReference>
<evidence type="ECO:0000313" key="2">
    <source>
        <dbReference type="Proteomes" id="UP000318413"/>
    </source>
</evidence>
<dbReference type="Proteomes" id="UP000318413">
    <property type="component" value="Unassembled WGS sequence"/>
</dbReference>
<gene>
    <name evidence="1" type="ORF">EAH84_14795</name>
</gene>
<dbReference type="EMBL" id="RCZK01000021">
    <property type="protein sequence ID" value="TPG06546.1"/>
    <property type="molecule type" value="Genomic_DNA"/>
</dbReference>
<proteinExistence type="predicted"/>
<dbReference type="AlphaFoldDB" id="A0A502C473"/>
<protein>
    <submittedName>
        <fullName evidence="1">Uncharacterized protein</fullName>
    </submittedName>
</protein>
<organism evidence="1 2">
    <name type="scientific">Sphingomonas oligophenolica</name>
    <dbReference type="NCBI Taxonomy" id="301154"/>
    <lineage>
        <taxon>Bacteria</taxon>
        <taxon>Pseudomonadati</taxon>
        <taxon>Pseudomonadota</taxon>
        <taxon>Alphaproteobacteria</taxon>
        <taxon>Sphingomonadales</taxon>
        <taxon>Sphingomonadaceae</taxon>
        <taxon>Sphingomonas</taxon>
    </lineage>
</organism>
<sequence length="88" mass="10000">MIMVCVLGFLGGLSWRLVFDQRRKRLRDSSALKVGETVVEQALLVHTHKQFVGEETSMSRTVEFTLRGVGKFQVEVSKVSQSEQREDS</sequence>
<accession>A0A502C473</accession>